<organism evidence="8 9">
    <name type="scientific">Phialophora macrospora</name>
    <dbReference type="NCBI Taxonomy" id="1851006"/>
    <lineage>
        <taxon>Eukaryota</taxon>
        <taxon>Fungi</taxon>
        <taxon>Dikarya</taxon>
        <taxon>Ascomycota</taxon>
        <taxon>Pezizomycotina</taxon>
        <taxon>Eurotiomycetes</taxon>
        <taxon>Chaetothyriomycetidae</taxon>
        <taxon>Chaetothyriales</taxon>
        <taxon>Herpotrichiellaceae</taxon>
        <taxon>Phialophora</taxon>
    </lineage>
</organism>
<dbReference type="FunFam" id="1.20.1250.20:FF:000078">
    <property type="entry name" value="MFS maltose transporter, putative"/>
    <property type="match status" value="1"/>
</dbReference>
<feature type="transmembrane region" description="Helical" evidence="6">
    <location>
        <begin position="465"/>
        <end position="483"/>
    </location>
</feature>
<feature type="transmembrane region" description="Helical" evidence="6">
    <location>
        <begin position="91"/>
        <end position="111"/>
    </location>
</feature>
<evidence type="ECO:0000256" key="4">
    <source>
        <dbReference type="ARBA" id="ARBA00022989"/>
    </source>
</evidence>
<dbReference type="PROSITE" id="PS50850">
    <property type="entry name" value="MFS"/>
    <property type="match status" value="1"/>
</dbReference>
<dbReference type="EMBL" id="KN846960">
    <property type="protein sequence ID" value="KIW65451.1"/>
    <property type="molecule type" value="Genomic_DNA"/>
</dbReference>
<comment type="subcellular location">
    <subcellularLocation>
        <location evidence="1">Membrane</location>
        <topology evidence="1">Multi-pass membrane protein</topology>
    </subcellularLocation>
</comment>
<sequence length="527" mass="57239">MEASDASKAPAMHVEDAPPTGISAPAKLSLWQAIQRWPKVAGYCLALTTAILLWGYDMAMVGNLASLPEFQHDYGVFYEDEWIIESKWMSAWNAGSPIGMMLGALAGGVLIDHYGRRLSLGLGSLSSSVGVAVIWVSQYSGNPQGIFLLGKLLMGLAIGVVVTATQTYMSELLPSTLRGPVIAFFPVFFLLGQLISAVIVFAAEDVEGPTSYRMCIISQWPFSAVPLIVALLLPESPIYLVRRGKLEAALKSQKRLDRAGEDSQGQIEQLQALILHEQESASSDESKYFDCFKGVDRRRTFIVMFAAVMPQLFALPILGDGPYFAQIAGMDSDVSLIFLISGIAGGLLGTIISMWLLTVVGRRRLSLITLAPLIFLWLGMGIAGCFDSAVSPWYVGVTLNLVTFIIALGVWPASYVIGGEASSLRLRARSQGIGWATGGLANFVFSTVTPYIYNADAGNLRSKIGFVWAGLCVLTFAAFWYLVPEMLGRTPLQLDLMFEQKLPARKFSKWEGQTIELMVVGTKADAD</sequence>
<feature type="transmembrane region" description="Helical" evidence="6">
    <location>
        <begin position="432"/>
        <end position="453"/>
    </location>
</feature>
<dbReference type="InterPro" id="IPR036259">
    <property type="entry name" value="MFS_trans_sf"/>
</dbReference>
<keyword evidence="3 6" id="KW-0812">Transmembrane</keyword>
<name>A0A0D2CJN9_9EURO</name>
<evidence type="ECO:0000259" key="7">
    <source>
        <dbReference type="PROSITE" id="PS50850"/>
    </source>
</evidence>
<gene>
    <name evidence="8" type="ORF">PV04_07710</name>
</gene>
<dbReference type="AlphaFoldDB" id="A0A0D2CJN9"/>
<dbReference type="GO" id="GO:0016020">
    <property type="term" value="C:membrane"/>
    <property type="evidence" value="ECO:0007669"/>
    <property type="project" value="UniProtKB-SubCell"/>
</dbReference>
<reference evidence="8 9" key="1">
    <citation type="submission" date="2015-01" db="EMBL/GenBank/DDBJ databases">
        <title>The Genome Sequence of Capronia semiimmersa CBS27337.</title>
        <authorList>
            <consortium name="The Broad Institute Genomics Platform"/>
            <person name="Cuomo C."/>
            <person name="de Hoog S."/>
            <person name="Gorbushina A."/>
            <person name="Stielow B."/>
            <person name="Teixiera M."/>
            <person name="Abouelleil A."/>
            <person name="Chapman S.B."/>
            <person name="Priest M."/>
            <person name="Young S.K."/>
            <person name="Wortman J."/>
            <person name="Nusbaum C."/>
            <person name="Birren B."/>
        </authorList>
    </citation>
    <scope>NUCLEOTIDE SEQUENCE [LARGE SCALE GENOMIC DNA]</scope>
    <source>
        <strain evidence="8 9">CBS 27337</strain>
    </source>
</reference>
<proteinExistence type="inferred from homology"/>
<dbReference type="GO" id="GO:0005351">
    <property type="term" value="F:carbohydrate:proton symporter activity"/>
    <property type="evidence" value="ECO:0007669"/>
    <property type="project" value="TreeGrafter"/>
</dbReference>
<dbReference type="PROSITE" id="PS00216">
    <property type="entry name" value="SUGAR_TRANSPORT_1"/>
    <property type="match status" value="1"/>
</dbReference>
<evidence type="ECO:0000256" key="2">
    <source>
        <dbReference type="ARBA" id="ARBA00010992"/>
    </source>
</evidence>
<dbReference type="PROSITE" id="PS00217">
    <property type="entry name" value="SUGAR_TRANSPORT_2"/>
    <property type="match status" value="1"/>
</dbReference>
<evidence type="ECO:0000256" key="3">
    <source>
        <dbReference type="ARBA" id="ARBA00022692"/>
    </source>
</evidence>
<feature type="transmembrane region" description="Helical" evidence="6">
    <location>
        <begin position="365"/>
        <end position="386"/>
    </location>
</feature>
<dbReference type="SUPFAM" id="SSF103473">
    <property type="entry name" value="MFS general substrate transporter"/>
    <property type="match status" value="1"/>
</dbReference>
<protein>
    <recommendedName>
        <fullName evidence="7">Major facilitator superfamily (MFS) profile domain-containing protein</fullName>
    </recommendedName>
</protein>
<dbReference type="InterPro" id="IPR050360">
    <property type="entry name" value="MFS_Sugar_Transporters"/>
</dbReference>
<dbReference type="PANTHER" id="PTHR48022:SF41">
    <property type="entry name" value="MAJOR FACILITATOR SUPERFAMILY (MFS) PROFILE DOMAIN-CONTAINING PROTEIN"/>
    <property type="match status" value="1"/>
</dbReference>
<feature type="transmembrane region" description="Helical" evidence="6">
    <location>
        <begin position="223"/>
        <end position="241"/>
    </location>
</feature>
<dbReference type="InterPro" id="IPR020846">
    <property type="entry name" value="MFS_dom"/>
</dbReference>
<keyword evidence="4 6" id="KW-1133">Transmembrane helix</keyword>
<feature type="transmembrane region" description="Helical" evidence="6">
    <location>
        <begin position="392"/>
        <end position="411"/>
    </location>
</feature>
<accession>A0A0D2CJN9</accession>
<dbReference type="HOGENOM" id="CLU_001265_11_0_1"/>
<comment type="similarity">
    <text evidence="2">Belongs to the major facilitator superfamily. Sugar transporter (TC 2.A.1.1) family.</text>
</comment>
<feature type="transmembrane region" description="Helical" evidence="6">
    <location>
        <begin position="301"/>
        <end position="319"/>
    </location>
</feature>
<dbReference type="PANTHER" id="PTHR48022">
    <property type="entry name" value="PLASTIDIC GLUCOSE TRANSPORTER 4"/>
    <property type="match status" value="1"/>
</dbReference>
<feature type="transmembrane region" description="Helical" evidence="6">
    <location>
        <begin position="118"/>
        <end position="136"/>
    </location>
</feature>
<keyword evidence="9" id="KW-1185">Reference proteome</keyword>
<evidence type="ECO:0000256" key="5">
    <source>
        <dbReference type="ARBA" id="ARBA00023136"/>
    </source>
</evidence>
<feature type="transmembrane region" description="Helical" evidence="6">
    <location>
        <begin position="334"/>
        <end position="358"/>
    </location>
</feature>
<keyword evidence="5 6" id="KW-0472">Membrane</keyword>
<evidence type="ECO:0000256" key="1">
    <source>
        <dbReference type="ARBA" id="ARBA00004141"/>
    </source>
</evidence>
<dbReference type="Gene3D" id="1.20.1250.20">
    <property type="entry name" value="MFS general substrate transporter like domains"/>
    <property type="match status" value="1"/>
</dbReference>
<evidence type="ECO:0000256" key="6">
    <source>
        <dbReference type="SAM" id="Phobius"/>
    </source>
</evidence>
<feature type="transmembrane region" description="Helical" evidence="6">
    <location>
        <begin position="40"/>
        <end position="56"/>
    </location>
</feature>
<feature type="domain" description="Major facilitator superfamily (MFS) profile" evidence="7">
    <location>
        <begin position="43"/>
        <end position="487"/>
    </location>
</feature>
<dbReference type="InterPro" id="IPR005828">
    <property type="entry name" value="MFS_sugar_transport-like"/>
</dbReference>
<evidence type="ECO:0000313" key="9">
    <source>
        <dbReference type="Proteomes" id="UP000054266"/>
    </source>
</evidence>
<dbReference type="Pfam" id="PF00083">
    <property type="entry name" value="Sugar_tr"/>
    <property type="match status" value="1"/>
</dbReference>
<dbReference type="InterPro" id="IPR005829">
    <property type="entry name" value="Sugar_transporter_CS"/>
</dbReference>
<dbReference type="Proteomes" id="UP000054266">
    <property type="component" value="Unassembled WGS sequence"/>
</dbReference>
<feature type="transmembrane region" description="Helical" evidence="6">
    <location>
        <begin position="148"/>
        <end position="169"/>
    </location>
</feature>
<feature type="transmembrane region" description="Helical" evidence="6">
    <location>
        <begin position="181"/>
        <end position="203"/>
    </location>
</feature>
<evidence type="ECO:0000313" key="8">
    <source>
        <dbReference type="EMBL" id="KIW65451.1"/>
    </source>
</evidence>